<evidence type="ECO:0000256" key="5">
    <source>
        <dbReference type="SAM" id="MobiDB-lite"/>
    </source>
</evidence>
<organism evidence="7 8">
    <name type="scientific">Aquipuribacter nitratireducens</name>
    <dbReference type="NCBI Taxonomy" id="650104"/>
    <lineage>
        <taxon>Bacteria</taxon>
        <taxon>Bacillati</taxon>
        <taxon>Actinomycetota</taxon>
        <taxon>Actinomycetes</taxon>
        <taxon>Micrococcales</taxon>
        <taxon>Intrasporangiaceae</taxon>
        <taxon>Aquipuribacter</taxon>
    </lineage>
</organism>
<keyword evidence="8" id="KW-1185">Reference proteome</keyword>
<keyword evidence="2 6" id="KW-0812">Transmembrane</keyword>
<feature type="transmembrane region" description="Helical" evidence="6">
    <location>
        <begin position="358"/>
        <end position="379"/>
    </location>
</feature>
<accession>A0ABW0GKL7</accession>
<dbReference type="InterPro" id="IPR002229">
    <property type="entry name" value="RhesusRHD"/>
</dbReference>
<comment type="caution">
    <text evidence="7">The sequence shown here is derived from an EMBL/GenBank/DDBJ whole genome shotgun (WGS) entry which is preliminary data.</text>
</comment>
<feature type="transmembrane region" description="Helical" evidence="6">
    <location>
        <begin position="172"/>
        <end position="195"/>
    </location>
</feature>
<feature type="transmembrane region" description="Helical" evidence="6">
    <location>
        <begin position="111"/>
        <end position="130"/>
    </location>
</feature>
<feature type="transmembrane region" description="Helical" evidence="6">
    <location>
        <begin position="142"/>
        <end position="166"/>
    </location>
</feature>
<evidence type="ECO:0000256" key="2">
    <source>
        <dbReference type="ARBA" id="ARBA00022692"/>
    </source>
</evidence>
<keyword evidence="3 6" id="KW-1133">Transmembrane helix</keyword>
<feature type="transmembrane region" description="Helical" evidence="6">
    <location>
        <begin position="40"/>
        <end position="60"/>
    </location>
</feature>
<feature type="region of interest" description="Disordered" evidence="5">
    <location>
        <begin position="1"/>
        <end position="21"/>
    </location>
</feature>
<dbReference type="RefSeq" id="WP_340267035.1">
    <property type="nucleotide sequence ID" value="NZ_JBBEOG010000001.1"/>
</dbReference>
<dbReference type="PRINTS" id="PR00342">
    <property type="entry name" value="RHESUSRHD"/>
</dbReference>
<dbReference type="Proteomes" id="UP001596122">
    <property type="component" value="Unassembled WGS sequence"/>
</dbReference>
<name>A0ABW0GKL7_9MICO</name>
<evidence type="ECO:0000256" key="3">
    <source>
        <dbReference type="ARBA" id="ARBA00022989"/>
    </source>
</evidence>
<feature type="transmembrane region" description="Helical" evidence="6">
    <location>
        <begin position="391"/>
        <end position="416"/>
    </location>
</feature>
<evidence type="ECO:0000256" key="4">
    <source>
        <dbReference type="ARBA" id="ARBA00023136"/>
    </source>
</evidence>
<dbReference type="EMBL" id="JBHSLD010000006">
    <property type="protein sequence ID" value="MFC5380159.1"/>
    <property type="molecule type" value="Genomic_DNA"/>
</dbReference>
<dbReference type="InterPro" id="IPR045931">
    <property type="entry name" value="DUF6350"/>
</dbReference>
<evidence type="ECO:0000313" key="8">
    <source>
        <dbReference type="Proteomes" id="UP001596122"/>
    </source>
</evidence>
<proteinExistence type="predicted"/>
<evidence type="ECO:0000256" key="6">
    <source>
        <dbReference type="SAM" id="Phobius"/>
    </source>
</evidence>
<sequence>MSSTRTPARATPRATPAARSGPHIPLPGLFADVRAAVSQSLGAVALGLVACVALAALGWAGTPEAGTGWLDAVRLGAVGWLLAYAGRLHVVAEVAVSASPADPPVPVDGEVSLPLLGLVLLAGLLSARIGRGLAARTWPLPSLLLVAVVAAVHAGAAWLVAGVTGLADLDPLPVACAAGAAVVSAAGALLGVATVHGGALLDRLPLVVRAQLARVGPGAAVALVAWLSAGALLVATGLVLHLPRVVEVHERLAPGPLGGLVLLLVQLLVLPVLVAWAGALLAGPGVALGDAGLSLQGSAVTDLPALPLLAAVPGPGPFPLWAWAGPLVLVVSGALAAWHGHRHPSSRGATLADRVGDAVAVAALCGAAAVVLGLASRGSVGAWAPLGPDPLVLAAAVTAGVLAGGLAVGGALHLLAGRPLLRRRG</sequence>
<feature type="transmembrane region" description="Helical" evidence="6">
    <location>
        <begin position="318"/>
        <end position="338"/>
    </location>
</feature>
<evidence type="ECO:0000313" key="7">
    <source>
        <dbReference type="EMBL" id="MFC5380159.1"/>
    </source>
</evidence>
<comment type="subcellular location">
    <subcellularLocation>
        <location evidence="1">Membrane</location>
        <topology evidence="1">Multi-pass membrane protein</topology>
    </subcellularLocation>
</comment>
<evidence type="ECO:0000256" key="1">
    <source>
        <dbReference type="ARBA" id="ARBA00004141"/>
    </source>
</evidence>
<feature type="transmembrane region" description="Helical" evidence="6">
    <location>
        <begin position="260"/>
        <end position="281"/>
    </location>
</feature>
<reference evidence="8" key="1">
    <citation type="journal article" date="2019" name="Int. J. Syst. Evol. Microbiol.">
        <title>The Global Catalogue of Microorganisms (GCM) 10K type strain sequencing project: providing services to taxonomists for standard genome sequencing and annotation.</title>
        <authorList>
            <consortium name="The Broad Institute Genomics Platform"/>
            <consortium name="The Broad Institute Genome Sequencing Center for Infectious Disease"/>
            <person name="Wu L."/>
            <person name="Ma J."/>
        </authorList>
    </citation>
    <scope>NUCLEOTIDE SEQUENCE [LARGE SCALE GENOMIC DNA]</scope>
    <source>
        <strain evidence="8">CCUG 43114</strain>
    </source>
</reference>
<feature type="transmembrane region" description="Helical" evidence="6">
    <location>
        <begin position="215"/>
        <end position="240"/>
    </location>
</feature>
<dbReference type="Pfam" id="PF19877">
    <property type="entry name" value="DUF6350"/>
    <property type="match status" value="1"/>
</dbReference>
<keyword evidence="4 6" id="KW-0472">Membrane</keyword>
<feature type="compositionally biased region" description="Low complexity" evidence="5">
    <location>
        <begin position="1"/>
        <end position="20"/>
    </location>
</feature>
<gene>
    <name evidence="7" type="ORF">ACFPJ6_05105</name>
</gene>
<protein>
    <submittedName>
        <fullName evidence="7">DUF6350 family protein</fullName>
    </submittedName>
</protein>